<geneLocation type="plastid" evidence="10"/>
<dbReference type="AlphaFoldDB" id="A0A3G1IW32"/>
<reference evidence="10" key="1">
    <citation type="submission" date="2017-05" db="EMBL/GenBank/DDBJ databases">
        <title>Plastid comparative genomics reveals ancient divergence between Glaucophyte genera.</title>
        <authorList>
            <person name="Figueroa-Martinez F.J."/>
            <person name="Jackson C."/>
            <person name="Reyes-Prieto A."/>
        </authorList>
    </citation>
    <scope>NUCLEOTIDE SEQUENCE</scope>
    <source>
        <strain evidence="10">SAG 46.84</strain>
    </source>
</reference>
<organism evidence="10">
    <name type="scientific">Gloeochaete wittrockiana</name>
    <dbReference type="NCBI Taxonomy" id="38269"/>
    <lineage>
        <taxon>Eukaryota</taxon>
        <taxon>Glaucocystophyceae</taxon>
        <taxon>Gloeochaetales</taxon>
        <taxon>Gloeochaetaceae</taxon>
        <taxon>Gloeochaete</taxon>
    </lineage>
</organism>
<dbReference type="InterPro" id="IPR011262">
    <property type="entry name" value="DNA-dir_RNA_pol_insert"/>
</dbReference>
<dbReference type="Pfam" id="PF03118">
    <property type="entry name" value="RNA_pol_A_CTD"/>
    <property type="match status" value="1"/>
</dbReference>
<feature type="region of interest" description="Alpha C-terminal domain (alpha-CTD)" evidence="8">
    <location>
        <begin position="249"/>
        <end position="324"/>
    </location>
</feature>
<dbReference type="Gene3D" id="2.170.120.12">
    <property type="entry name" value="DNA-directed RNA polymerase, insert domain"/>
    <property type="match status" value="1"/>
</dbReference>
<keyword evidence="4 8" id="KW-0808">Transferase</keyword>
<evidence type="ECO:0000256" key="1">
    <source>
        <dbReference type="ARBA" id="ARBA00004026"/>
    </source>
</evidence>
<dbReference type="FunFam" id="2.170.120.12:FF:000001">
    <property type="entry name" value="DNA-directed RNA polymerase subunit alpha"/>
    <property type="match status" value="1"/>
</dbReference>
<dbReference type="Pfam" id="PF01193">
    <property type="entry name" value="RNA_pol_L"/>
    <property type="match status" value="1"/>
</dbReference>
<comment type="subunit">
    <text evidence="8">Homodimer. The RNAP catalytic core consists of 2 alpha, 1 beta, 1 beta' and 1 omega subunit. When a sigma factor is associated with the core the holoenzyme is formed, which can initiate transcription.</text>
</comment>
<dbReference type="RefSeq" id="YP_009546172.1">
    <property type="nucleotide sequence ID" value="NC_040153.1"/>
</dbReference>
<dbReference type="GO" id="GO:0003899">
    <property type="term" value="F:DNA-directed RNA polymerase activity"/>
    <property type="evidence" value="ECO:0007669"/>
    <property type="project" value="UniProtKB-UniRule"/>
</dbReference>
<dbReference type="SUPFAM" id="SSF56553">
    <property type="entry name" value="Insert subdomain of RNA polymerase alpha subunit"/>
    <property type="match status" value="1"/>
</dbReference>
<comment type="similarity">
    <text evidence="2 8">Belongs to the RNA polymerase alpha chain family.</text>
</comment>
<evidence type="ECO:0000259" key="9">
    <source>
        <dbReference type="SMART" id="SM00662"/>
    </source>
</evidence>
<evidence type="ECO:0000256" key="3">
    <source>
        <dbReference type="ARBA" id="ARBA00022478"/>
    </source>
</evidence>
<dbReference type="Gene3D" id="3.30.1360.10">
    <property type="entry name" value="RNA polymerase, RBP11-like subunit"/>
    <property type="match status" value="1"/>
</dbReference>
<keyword evidence="6 8" id="KW-0804">Transcription</keyword>
<dbReference type="InterPro" id="IPR011773">
    <property type="entry name" value="DNA-dir_RpoA"/>
</dbReference>
<evidence type="ECO:0000256" key="4">
    <source>
        <dbReference type="ARBA" id="ARBA00022679"/>
    </source>
</evidence>
<proteinExistence type="inferred from homology"/>
<comment type="domain">
    <text evidence="8">The N-terminal domain is essential for RNAP assembly and basal transcription, whereas the C-terminal domain is involved in interaction with transcriptional regulators and with upstream promoter elements.</text>
</comment>
<dbReference type="EMBL" id="MF167426">
    <property type="protein sequence ID" value="ASQ40233.1"/>
    <property type="molecule type" value="Genomic_DNA"/>
</dbReference>
<dbReference type="InterPro" id="IPR011260">
    <property type="entry name" value="RNAP_asu_C"/>
</dbReference>
<keyword evidence="3 8" id="KW-0240">DNA-directed RNA polymerase</keyword>
<dbReference type="NCBIfam" id="TIGR02027">
    <property type="entry name" value="rpoA"/>
    <property type="match status" value="1"/>
</dbReference>
<dbReference type="InterPro" id="IPR011263">
    <property type="entry name" value="DNA-dir_RNA_pol_RpoA/D/Rpb3"/>
</dbReference>
<feature type="region of interest" description="Alpha N-terminal domain (alpha-NTD)" evidence="8">
    <location>
        <begin position="1"/>
        <end position="237"/>
    </location>
</feature>
<dbReference type="GO" id="GO:0003677">
    <property type="term" value="F:DNA binding"/>
    <property type="evidence" value="ECO:0007669"/>
    <property type="project" value="UniProtKB-UniRule"/>
</dbReference>
<evidence type="ECO:0000256" key="5">
    <source>
        <dbReference type="ARBA" id="ARBA00022695"/>
    </source>
</evidence>
<dbReference type="Pfam" id="PF01000">
    <property type="entry name" value="RNA_pol_A_bac"/>
    <property type="match status" value="1"/>
</dbReference>
<evidence type="ECO:0000256" key="8">
    <source>
        <dbReference type="HAMAP-Rule" id="MF_00059"/>
    </source>
</evidence>
<gene>
    <name evidence="8 10" type="primary">rpoA</name>
</gene>
<dbReference type="InterPro" id="IPR036603">
    <property type="entry name" value="RBP11-like"/>
</dbReference>
<dbReference type="SMART" id="SM00662">
    <property type="entry name" value="RPOLD"/>
    <property type="match status" value="1"/>
</dbReference>
<evidence type="ECO:0000256" key="6">
    <source>
        <dbReference type="ARBA" id="ARBA00023163"/>
    </source>
</evidence>
<dbReference type="GO" id="GO:0000428">
    <property type="term" value="C:DNA-directed RNA polymerase complex"/>
    <property type="evidence" value="ECO:0007669"/>
    <property type="project" value="UniProtKB-KW"/>
</dbReference>
<name>A0A3G1IW32_9EUKA</name>
<dbReference type="NCBIfam" id="NF003519">
    <property type="entry name" value="PRK05182.2-5"/>
    <property type="match status" value="1"/>
</dbReference>
<dbReference type="EC" id="2.7.7.6" evidence="8"/>
<dbReference type="Gene3D" id="1.10.150.20">
    <property type="entry name" value="5' to 3' exonuclease, C-terminal subdomain"/>
    <property type="match status" value="1"/>
</dbReference>
<dbReference type="HAMAP" id="MF_00059">
    <property type="entry name" value="RNApol_bact_RpoA"/>
    <property type="match status" value="1"/>
</dbReference>
<comment type="catalytic activity">
    <reaction evidence="7 8">
        <text>RNA(n) + a ribonucleoside 5'-triphosphate = RNA(n+1) + diphosphate</text>
        <dbReference type="Rhea" id="RHEA:21248"/>
        <dbReference type="Rhea" id="RHEA-COMP:14527"/>
        <dbReference type="Rhea" id="RHEA-COMP:17342"/>
        <dbReference type="ChEBI" id="CHEBI:33019"/>
        <dbReference type="ChEBI" id="CHEBI:61557"/>
        <dbReference type="ChEBI" id="CHEBI:140395"/>
        <dbReference type="EC" id="2.7.7.6"/>
    </reaction>
</comment>
<dbReference type="GO" id="GO:0005737">
    <property type="term" value="C:cytoplasm"/>
    <property type="evidence" value="ECO:0007669"/>
    <property type="project" value="UniProtKB-ARBA"/>
</dbReference>
<dbReference type="SUPFAM" id="SSF55257">
    <property type="entry name" value="RBP11-like subunits of RNA polymerase"/>
    <property type="match status" value="1"/>
</dbReference>
<keyword evidence="10" id="KW-0934">Plastid</keyword>
<dbReference type="GO" id="GO:0046983">
    <property type="term" value="F:protein dimerization activity"/>
    <property type="evidence" value="ECO:0007669"/>
    <property type="project" value="InterPro"/>
</dbReference>
<dbReference type="NCBIfam" id="NF003516">
    <property type="entry name" value="PRK05182.2-2"/>
    <property type="match status" value="1"/>
</dbReference>
<feature type="domain" description="DNA-directed RNA polymerase RpoA/D/Rpb3-type" evidence="9">
    <location>
        <begin position="20"/>
        <end position="225"/>
    </location>
</feature>
<evidence type="ECO:0000256" key="2">
    <source>
        <dbReference type="ARBA" id="ARBA00007123"/>
    </source>
</evidence>
<keyword evidence="5 8" id="KW-0548">Nucleotidyltransferase</keyword>
<protein>
    <recommendedName>
        <fullName evidence="8">DNA-directed RNA polymerase subunit alpha</fullName>
        <shortName evidence="8">RNAP subunit alpha</shortName>
        <ecNumber evidence="8">2.7.7.6</ecNumber>
    </recommendedName>
    <alternativeName>
        <fullName evidence="8">RNA polymerase subunit alpha</fullName>
    </alternativeName>
    <alternativeName>
        <fullName evidence="8">Transcriptase subunit alpha</fullName>
    </alternativeName>
</protein>
<evidence type="ECO:0000313" key="10">
    <source>
        <dbReference type="EMBL" id="ASQ40233.1"/>
    </source>
</evidence>
<dbReference type="GeneID" id="38572734"/>
<evidence type="ECO:0000256" key="7">
    <source>
        <dbReference type="ARBA" id="ARBA00048552"/>
    </source>
</evidence>
<dbReference type="CDD" id="cd06928">
    <property type="entry name" value="RNAP_alpha_NTD"/>
    <property type="match status" value="1"/>
</dbReference>
<sequence length="324" mass="36686">MVVFHIDYTEFDVHDSYNQYGSFSIEFLESGQAITVGNTLRRVLLGDLEVSAITAVRIEELTHEFNSVIGLREDFFDFSLNLKKVVLKSYTSEPQIGRLSVKGPTKIFASQMDLPSDIEIVNPTQYLGTLSENSSLNMEVQIRRGKGYLANIKHEEKPILGFIPIDTIFMPVHKVNYSISDQLVDNKSYERLTIEIWTNGSLSPLEALNQAAGFIVDLFSPLCFNNKFLPKTEQNLDVSKDDIIQENEHKQLDKIPIEDLALSIRAYNCLKRAEIHSIGDLLECSPEDLLQIRNFGKKSAKEVLDALQDKFGLDFMKSKSKNGK</sequence>
<dbReference type="GO" id="GO:0006351">
    <property type="term" value="P:DNA-templated transcription"/>
    <property type="evidence" value="ECO:0007669"/>
    <property type="project" value="UniProtKB-UniRule"/>
</dbReference>
<accession>A0A3G1IW32</accession>
<comment type="function">
    <text evidence="1 8">DNA-dependent RNA polymerase catalyzes the transcription of DNA into RNA using the four ribonucleoside triphosphates as substrates.</text>
</comment>
<dbReference type="SUPFAM" id="SSF47789">
    <property type="entry name" value="C-terminal domain of RNA polymerase alpha subunit"/>
    <property type="match status" value="1"/>
</dbReference>
<dbReference type="InterPro" id="IPR036643">
    <property type="entry name" value="RNApol_insert_sf"/>
</dbReference>